<dbReference type="InterPro" id="IPR046174">
    <property type="entry name" value="DUF6176"/>
</dbReference>
<organism evidence="1 2">
    <name type="scientific">Candidatus Ruania gallistercoris</name>
    <dbReference type="NCBI Taxonomy" id="2838746"/>
    <lineage>
        <taxon>Bacteria</taxon>
        <taxon>Bacillati</taxon>
        <taxon>Actinomycetota</taxon>
        <taxon>Actinomycetes</taxon>
        <taxon>Micrococcales</taxon>
        <taxon>Ruaniaceae</taxon>
        <taxon>Ruania</taxon>
    </lineage>
</organism>
<dbReference type="Pfam" id="PF19673">
    <property type="entry name" value="DUF6176"/>
    <property type="match status" value="1"/>
</dbReference>
<dbReference type="Proteomes" id="UP000824037">
    <property type="component" value="Unassembled WGS sequence"/>
</dbReference>
<evidence type="ECO:0000313" key="2">
    <source>
        <dbReference type="Proteomes" id="UP000824037"/>
    </source>
</evidence>
<evidence type="ECO:0000313" key="1">
    <source>
        <dbReference type="EMBL" id="HIZ38020.1"/>
    </source>
</evidence>
<proteinExistence type="predicted"/>
<dbReference type="EMBL" id="DXBY01000337">
    <property type="protein sequence ID" value="HIZ38020.1"/>
    <property type="molecule type" value="Genomic_DNA"/>
</dbReference>
<dbReference type="AlphaFoldDB" id="A0A9D2EII1"/>
<accession>A0A9D2EII1</accession>
<name>A0A9D2EII1_9MICO</name>
<sequence length="119" mass="13311">MRLELSRARVLPGREDQLGEWMQMLHERYAECQATLPAERAAFEATFSHTEADGSTWMYHLSLVGEDGAGLDTSNPVDAAHEAWARQVKERGWEELTPMFLLAPPHILAALTTFGRTGT</sequence>
<protein>
    <submittedName>
        <fullName evidence="1">Uncharacterized protein</fullName>
    </submittedName>
</protein>
<comment type="caution">
    <text evidence="1">The sequence shown here is derived from an EMBL/GenBank/DDBJ whole genome shotgun (WGS) entry which is preliminary data.</text>
</comment>
<gene>
    <name evidence="1" type="ORF">H9815_19775</name>
</gene>
<reference evidence="1" key="1">
    <citation type="journal article" date="2021" name="PeerJ">
        <title>Extensive microbial diversity within the chicken gut microbiome revealed by metagenomics and culture.</title>
        <authorList>
            <person name="Gilroy R."/>
            <person name="Ravi A."/>
            <person name="Getino M."/>
            <person name="Pursley I."/>
            <person name="Horton D.L."/>
            <person name="Alikhan N.F."/>
            <person name="Baker D."/>
            <person name="Gharbi K."/>
            <person name="Hall N."/>
            <person name="Watson M."/>
            <person name="Adriaenssens E.M."/>
            <person name="Foster-Nyarko E."/>
            <person name="Jarju S."/>
            <person name="Secka A."/>
            <person name="Antonio M."/>
            <person name="Oren A."/>
            <person name="Chaudhuri R.R."/>
            <person name="La Ragione R."/>
            <person name="Hildebrand F."/>
            <person name="Pallen M.J."/>
        </authorList>
    </citation>
    <scope>NUCLEOTIDE SEQUENCE</scope>
    <source>
        <strain evidence="1">ChiGjej4B4-7305</strain>
    </source>
</reference>
<reference evidence="1" key="2">
    <citation type="submission" date="2021-04" db="EMBL/GenBank/DDBJ databases">
        <authorList>
            <person name="Gilroy R."/>
        </authorList>
    </citation>
    <scope>NUCLEOTIDE SEQUENCE</scope>
    <source>
        <strain evidence="1">ChiGjej4B4-7305</strain>
    </source>
</reference>